<dbReference type="InterPro" id="IPR027417">
    <property type="entry name" value="P-loop_NTPase"/>
</dbReference>
<comment type="similarity">
    <text evidence="5">Belongs to the ABC transporter superfamily. Macrolide exporter (TC 3.A.1.122) family.</text>
</comment>
<sequence length="246" mass="26619">MSDVSGMTEIERIAAGETADGGAVLELRNVSRSFEDAGGTLTVLQGVNLSLMPGQVTALVGPSGAGKSTLLHIAGLLEAPTGGEVLFQGQDCGDASDWERTLIRRDGIGFVYQFHHLLPEFSALENVMMPQLIAGLSRREAKERARQLLNLVGLEERETHRPAKLSGGEQQRVAIVRSIANVPAVLLADEPTGNLDPHTAEEVFRQLRRIISATRIAALIATHNHELARAMDRVVELRDGTLHEIK</sequence>
<dbReference type="EMBL" id="CP102480">
    <property type="protein sequence ID" value="UUX50387.1"/>
    <property type="molecule type" value="Genomic_DNA"/>
</dbReference>
<accession>A0A9J7ARY5</accession>
<dbReference type="Gene3D" id="3.40.50.300">
    <property type="entry name" value="P-loop containing nucleotide triphosphate hydrolases"/>
    <property type="match status" value="1"/>
</dbReference>
<dbReference type="InterPro" id="IPR015854">
    <property type="entry name" value="ABC_transpr_LolD-like"/>
</dbReference>
<dbReference type="CDD" id="cd03255">
    <property type="entry name" value="ABC_MJ0796_LolCDE_FtsE"/>
    <property type="match status" value="1"/>
</dbReference>
<evidence type="ECO:0000256" key="2">
    <source>
        <dbReference type="ARBA" id="ARBA00022519"/>
    </source>
</evidence>
<evidence type="ECO:0000256" key="1">
    <source>
        <dbReference type="ARBA" id="ARBA00022448"/>
    </source>
</evidence>
<keyword evidence="3" id="KW-0547">Nucleotide-binding</keyword>
<evidence type="ECO:0000313" key="8">
    <source>
        <dbReference type="Proteomes" id="UP001060336"/>
    </source>
</evidence>
<dbReference type="GO" id="GO:0005524">
    <property type="term" value="F:ATP binding"/>
    <property type="evidence" value="ECO:0007669"/>
    <property type="project" value="UniProtKB-KW"/>
</dbReference>
<keyword evidence="2" id="KW-1003">Cell membrane</keyword>
<dbReference type="Pfam" id="PF00005">
    <property type="entry name" value="ABC_tran"/>
    <property type="match status" value="1"/>
</dbReference>
<name>A0A9J7ARY5_9PROT</name>
<evidence type="ECO:0000256" key="4">
    <source>
        <dbReference type="ARBA" id="ARBA00022840"/>
    </source>
</evidence>
<dbReference type="SUPFAM" id="SSF52540">
    <property type="entry name" value="P-loop containing nucleoside triphosphate hydrolases"/>
    <property type="match status" value="1"/>
</dbReference>
<keyword evidence="8" id="KW-1185">Reference proteome</keyword>
<protein>
    <submittedName>
        <fullName evidence="7">ABC transporter ATP-binding protein</fullName>
    </submittedName>
</protein>
<dbReference type="PROSITE" id="PS50893">
    <property type="entry name" value="ABC_TRANSPORTER_2"/>
    <property type="match status" value="1"/>
</dbReference>
<dbReference type="Proteomes" id="UP001060336">
    <property type="component" value="Chromosome"/>
</dbReference>
<dbReference type="InterPro" id="IPR003439">
    <property type="entry name" value="ABC_transporter-like_ATP-bd"/>
</dbReference>
<keyword evidence="2" id="KW-0997">Cell inner membrane</keyword>
<reference evidence="7" key="1">
    <citation type="submission" date="2022-08" db="EMBL/GenBank/DDBJ databases">
        <title>Nisaea acidiphila sp. nov., isolated from a marine algal debris and emended description of the genus Nisaea Urios et al. 2008.</title>
        <authorList>
            <person name="Kwon K."/>
        </authorList>
    </citation>
    <scope>NUCLEOTIDE SEQUENCE</scope>
    <source>
        <strain evidence="7">MEBiC11861</strain>
    </source>
</reference>
<organism evidence="7 8">
    <name type="scientific">Nisaea acidiphila</name>
    <dbReference type="NCBI Taxonomy" id="1862145"/>
    <lineage>
        <taxon>Bacteria</taxon>
        <taxon>Pseudomonadati</taxon>
        <taxon>Pseudomonadota</taxon>
        <taxon>Alphaproteobacteria</taxon>
        <taxon>Rhodospirillales</taxon>
        <taxon>Thalassobaculaceae</taxon>
        <taxon>Nisaea</taxon>
    </lineage>
</organism>
<dbReference type="AlphaFoldDB" id="A0A9J7ARY5"/>
<evidence type="ECO:0000256" key="3">
    <source>
        <dbReference type="ARBA" id="ARBA00022741"/>
    </source>
</evidence>
<dbReference type="GO" id="GO:0005886">
    <property type="term" value="C:plasma membrane"/>
    <property type="evidence" value="ECO:0007669"/>
    <property type="project" value="TreeGrafter"/>
</dbReference>
<dbReference type="GO" id="GO:0089705">
    <property type="term" value="P:protein localization to outer membrane"/>
    <property type="evidence" value="ECO:0007669"/>
    <property type="project" value="TreeGrafter"/>
</dbReference>
<dbReference type="GO" id="GO:0016887">
    <property type="term" value="F:ATP hydrolysis activity"/>
    <property type="evidence" value="ECO:0007669"/>
    <property type="project" value="InterPro"/>
</dbReference>
<evidence type="ECO:0000259" key="6">
    <source>
        <dbReference type="PROSITE" id="PS50893"/>
    </source>
</evidence>
<gene>
    <name evidence="7" type="ORF">NUH88_01555</name>
</gene>
<dbReference type="SMART" id="SM00382">
    <property type="entry name" value="AAA"/>
    <property type="match status" value="1"/>
</dbReference>
<dbReference type="FunFam" id="3.40.50.300:FF:000032">
    <property type="entry name" value="Export ABC transporter ATP-binding protein"/>
    <property type="match status" value="1"/>
</dbReference>
<proteinExistence type="inferred from homology"/>
<dbReference type="InterPro" id="IPR017871">
    <property type="entry name" value="ABC_transporter-like_CS"/>
</dbReference>
<dbReference type="KEGG" id="naci:NUH88_01555"/>
<dbReference type="GO" id="GO:0022857">
    <property type="term" value="F:transmembrane transporter activity"/>
    <property type="evidence" value="ECO:0007669"/>
    <property type="project" value="TreeGrafter"/>
</dbReference>
<keyword evidence="2" id="KW-0472">Membrane</keyword>
<dbReference type="PANTHER" id="PTHR24220:SF689">
    <property type="entry name" value="LIPOPROTEIN-RELEASING SYSTEM ATP-BINDING PROTEIN LOLD"/>
    <property type="match status" value="1"/>
</dbReference>
<dbReference type="GO" id="GO:0044874">
    <property type="term" value="P:lipoprotein localization to outer membrane"/>
    <property type="evidence" value="ECO:0007669"/>
    <property type="project" value="TreeGrafter"/>
</dbReference>
<evidence type="ECO:0000313" key="7">
    <source>
        <dbReference type="EMBL" id="UUX50387.1"/>
    </source>
</evidence>
<keyword evidence="1" id="KW-0813">Transport</keyword>
<dbReference type="PROSITE" id="PS00211">
    <property type="entry name" value="ABC_TRANSPORTER_1"/>
    <property type="match status" value="1"/>
</dbReference>
<dbReference type="InterPro" id="IPR003593">
    <property type="entry name" value="AAA+_ATPase"/>
</dbReference>
<dbReference type="PANTHER" id="PTHR24220">
    <property type="entry name" value="IMPORT ATP-BINDING PROTEIN"/>
    <property type="match status" value="1"/>
</dbReference>
<keyword evidence="4 7" id="KW-0067">ATP-binding</keyword>
<feature type="domain" description="ABC transporter" evidence="6">
    <location>
        <begin position="25"/>
        <end position="245"/>
    </location>
</feature>
<dbReference type="GO" id="GO:0098796">
    <property type="term" value="C:membrane protein complex"/>
    <property type="evidence" value="ECO:0007669"/>
    <property type="project" value="UniProtKB-ARBA"/>
</dbReference>
<dbReference type="InterPro" id="IPR017911">
    <property type="entry name" value="MacB-like_ATP-bd"/>
</dbReference>
<evidence type="ECO:0000256" key="5">
    <source>
        <dbReference type="ARBA" id="ARBA00038388"/>
    </source>
</evidence>